<gene>
    <name evidence="2" type="ORF">MKW98_003113</name>
</gene>
<keyword evidence="3" id="KW-1185">Reference proteome</keyword>
<feature type="compositionally biased region" description="Polar residues" evidence="1">
    <location>
        <begin position="56"/>
        <end position="69"/>
    </location>
</feature>
<name>A0AAD4XXV1_9MAGN</name>
<dbReference type="AlphaFoldDB" id="A0AAD4XXV1"/>
<dbReference type="Proteomes" id="UP001202328">
    <property type="component" value="Unassembled WGS sequence"/>
</dbReference>
<dbReference type="EMBL" id="JAJJMB010001336">
    <property type="protein sequence ID" value="KAI3957392.1"/>
    <property type="molecule type" value="Genomic_DNA"/>
</dbReference>
<accession>A0AAD4XXV1</accession>
<evidence type="ECO:0000313" key="3">
    <source>
        <dbReference type="Proteomes" id="UP001202328"/>
    </source>
</evidence>
<organism evidence="2 3">
    <name type="scientific">Papaver atlanticum</name>
    <dbReference type="NCBI Taxonomy" id="357466"/>
    <lineage>
        <taxon>Eukaryota</taxon>
        <taxon>Viridiplantae</taxon>
        <taxon>Streptophyta</taxon>
        <taxon>Embryophyta</taxon>
        <taxon>Tracheophyta</taxon>
        <taxon>Spermatophyta</taxon>
        <taxon>Magnoliopsida</taxon>
        <taxon>Ranunculales</taxon>
        <taxon>Papaveraceae</taxon>
        <taxon>Papaveroideae</taxon>
        <taxon>Papaver</taxon>
    </lineage>
</organism>
<evidence type="ECO:0000256" key="1">
    <source>
        <dbReference type="SAM" id="MobiDB-lite"/>
    </source>
</evidence>
<feature type="region of interest" description="Disordered" evidence="1">
    <location>
        <begin position="56"/>
        <end position="92"/>
    </location>
</feature>
<protein>
    <submittedName>
        <fullName evidence="2">Uncharacterized protein</fullName>
    </submittedName>
</protein>
<comment type="caution">
    <text evidence="2">The sequence shown here is derived from an EMBL/GenBank/DDBJ whole genome shotgun (WGS) entry which is preliminary data.</text>
</comment>
<evidence type="ECO:0000313" key="2">
    <source>
        <dbReference type="EMBL" id="KAI3957392.1"/>
    </source>
</evidence>
<proteinExistence type="predicted"/>
<reference evidence="2" key="1">
    <citation type="submission" date="2022-04" db="EMBL/GenBank/DDBJ databases">
        <title>A functionally conserved STORR gene fusion in Papaver species that diverged 16.8 million years ago.</title>
        <authorList>
            <person name="Catania T."/>
        </authorList>
    </citation>
    <scope>NUCLEOTIDE SEQUENCE</scope>
    <source>
        <strain evidence="2">S-188037</strain>
    </source>
</reference>
<sequence>MILRFTTEEWNDYYAKHKHLIEEQQEPEAQQANLNQSATSNSAVNECMVIESQSFVVGSSDGPQHSQARAQKRNKRSRNDTTSVLSHSSQTTTALREIPNTNSIHQNHTLLLENLLFARSGDDSRIEDVDSLLNSTDIDMDAMEGIGVESTTENRATKVQLVAANQIHHQYFVIIICHQYLSVKERTVQNHRQKKILPPPPMMTLSKKRNL</sequence>
<feature type="compositionally biased region" description="Polar residues" evidence="1">
    <location>
        <begin position="80"/>
        <end position="92"/>
    </location>
</feature>